<organism evidence="6 7">
    <name type="scientific">Sneathiella marina</name>
    <dbReference type="NCBI Taxonomy" id="2950108"/>
    <lineage>
        <taxon>Bacteria</taxon>
        <taxon>Pseudomonadati</taxon>
        <taxon>Pseudomonadota</taxon>
        <taxon>Alphaproteobacteria</taxon>
        <taxon>Sneathiellales</taxon>
        <taxon>Sneathiellaceae</taxon>
        <taxon>Sneathiella</taxon>
    </lineage>
</organism>
<dbReference type="NCBIfam" id="NF009932">
    <property type="entry name" value="PRK13395.1"/>
    <property type="match status" value="1"/>
</dbReference>
<proteinExistence type="inferred from homology"/>
<comment type="pathway">
    <text evidence="5">Nitrogen metabolism; (S)-allantoin degradation.</text>
</comment>
<comment type="subunit">
    <text evidence="1 5">Homodimer.</text>
</comment>
<evidence type="ECO:0000256" key="4">
    <source>
        <dbReference type="ARBA" id="ARBA00047684"/>
    </source>
</evidence>
<comment type="catalytic activity">
    <reaction evidence="4 5">
        <text>(S)-ureidoglycolate = urea + glyoxylate</text>
        <dbReference type="Rhea" id="RHEA:11304"/>
        <dbReference type="ChEBI" id="CHEBI:16199"/>
        <dbReference type="ChEBI" id="CHEBI:36655"/>
        <dbReference type="ChEBI" id="CHEBI:57296"/>
        <dbReference type="EC" id="4.3.2.3"/>
    </reaction>
</comment>
<dbReference type="Pfam" id="PF04115">
    <property type="entry name" value="Ureidogly_lyase"/>
    <property type="match status" value="1"/>
</dbReference>
<dbReference type="EC" id="4.3.2.3" evidence="5"/>
<dbReference type="CDD" id="cd20298">
    <property type="entry name" value="cupin_UAH"/>
    <property type="match status" value="1"/>
</dbReference>
<accession>A0ABY4W5G5</accession>
<reference evidence="6" key="1">
    <citation type="submission" date="2022-06" db="EMBL/GenBank/DDBJ databases">
        <title>Sneathiella actinostolidae sp. nov., isolated from a sea anemonein the Western Pacific Ocean.</title>
        <authorList>
            <person name="Wei M.J."/>
        </authorList>
    </citation>
    <scope>NUCLEOTIDE SEQUENCE</scope>
    <source>
        <strain evidence="6">PHK-P5</strain>
    </source>
</reference>
<comment type="function">
    <text evidence="5">Catalyzes the catabolism of the allantoin degradation intermediate (S)-ureidoglycolate, generating urea and glyoxylate. Involved in the utilization of allantoin as nitrogen source.</text>
</comment>
<dbReference type="GO" id="GO:0016829">
    <property type="term" value="F:lyase activity"/>
    <property type="evidence" value="ECO:0007669"/>
    <property type="project" value="UniProtKB-KW"/>
</dbReference>
<evidence type="ECO:0000256" key="2">
    <source>
        <dbReference type="ARBA" id="ARBA00022631"/>
    </source>
</evidence>
<dbReference type="SUPFAM" id="SSF51182">
    <property type="entry name" value="RmlC-like cupins"/>
    <property type="match status" value="1"/>
</dbReference>
<dbReference type="InterPro" id="IPR024060">
    <property type="entry name" value="Ureidoglycolate_lyase_dom_sf"/>
</dbReference>
<keyword evidence="3 5" id="KW-0456">Lyase</keyword>
<dbReference type="PANTHER" id="PTHR21221:SF1">
    <property type="entry name" value="UREIDOGLYCOLATE LYASE"/>
    <property type="match status" value="1"/>
</dbReference>
<dbReference type="Gene3D" id="2.60.120.480">
    <property type="entry name" value="Ureidoglycolate hydrolase"/>
    <property type="match status" value="1"/>
</dbReference>
<dbReference type="HAMAP" id="MF_00616">
    <property type="entry name" value="Ureidogly_lyase"/>
    <property type="match status" value="1"/>
</dbReference>
<protein>
    <recommendedName>
        <fullName evidence="5">Ureidoglycolate lyase</fullName>
        <ecNumber evidence="5">4.3.2.3</ecNumber>
    </recommendedName>
    <alternativeName>
        <fullName evidence="5">Ureidoglycolatase</fullName>
    </alternativeName>
</protein>
<comment type="cofactor">
    <cofactor evidence="5">
        <name>Ni(2+)</name>
        <dbReference type="ChEBI" id="CHEBI:49786"/>
    </cofactor>
</comment>
<name>A0ABY4W5G5_9PROT</name>
<evidence type="ECO:0000256" key="1">
    <source>
        <dbReference type="ARBA" id="ARBA00011738"/>
    </source>
</evidence>
<evidence type="ECO:0000313" key="7">
    <source>
        <dbReference type="Proteomes" id="UP001056291"/>
    </source>
</evidence>
<dbReference type="InterPro" id="IPR047233">
    <property type="entry name" value="UAH_cupin"/>
</dbReference>
<dbReference type="InterPro" id="IPR011051">
    <property type="entry name" value="RmlC_Cupin_sf"/>
</dbReference>
<gene>
    <name evidence="5" type="primary">allA</name>
    <name evidence="6" type="ORF">NBZ79_04735</name>
</gene>
<dbReference type="RefSeq" id="WP_251935944.1">
    <property type="nucleotide sequence ID" value="NZ_CP098747.1"/>
</dbReference>
<evidence type="ECO:0000256" key="3">
    <source>
        <dbReference type="ARBA" id="ARBA00023239"/>
    </source>
</evidence>
<evidence type="ECO:0000256" key="5">
    <source>
        <dbReference type="HAMAP-Rule" id="MF_00616"/>
    </source>
</evidence>
<keyword evidence="7" id="KW-1185">Reference proteome</keyword>
<evidence type="ECO:0000313" key="6">
    <source>
        <dbReference type="EMBL" id="USG62283.1"/>
    </source>
</evidence>
<comment type="similarity">
    <text evidence="5">Belongs to the ureidoglycolate lyase family.</text>
</comment>
<sequence length="162" mass="17986">MKLSIEPLTKESFAPYGDVIETSGSDFFPINNGSTQRFHDLAEVQLDAGARTLVNIFRATPLSYPLNIRMVERHPVGSQAFVPLNNRPYLVAVAPRGDVVSVDDLKIFSARGDQGVNYHAGTWHHPVLALEAVSDFLVIDRGGEGPNCDEFFFDEPEIWIDL</sequence>
<dbReference type="EMBL" id="CP098747">
    <property type="protein sequence ID" value="USG62283.1"/>
    <property type="molecule type" value="Genomic_DNA"/>
</dbReference>
<keyword evidence="2 5" id="KW-0659">Purine metabolism</keyword>
<dbReference type="PANTHER" id="PTHR21221">
    <property type="entry name" value="UREIDOGLYCOLATE HYDROLASE"/>
    <property type="match status" value="1"/>
</dbReference>
<dbReference type="InterPro" id="IPR023525">
    <property type="entry name" value="Ureidogly_lyase_bac"/>
</dbReference>
<dbReference type="PIRSF" id="PIRSF017306">
    <property type="entry name" value="Ureidogly_hydro"/>
    <property type="match status" value="1"/>
</dbReference>
<dbReference type="InterPro" id="IPR007247">
    <property type="entry name" value="Ureidogly_lyase"/>
</dbReference>
<dbReference type="Proteomes" id="UP001056291">
    <property type="component" value="Chromosome"/>
</dbReference>